<accession>A0A4P6EJ25</accession>
<dbReference type="PANTHER" id="PTHR37842:SF2">
    <property type="entry name" value="GYLCOSYL HYDROLASE 115 C-TERMINAL DOMAIN-CONTAINING PROTEIN"/>
    <property type="match status" value="1"/>
</dbReference>
<dbReference type="Proteomes" id="UP000291758">
    <property type="component" value="Chromosome"/>
</dbReference>
<dbReference type="InterPro" id="IPR041437">
    <property type="entry name" value="GH115_C"/>
</dbReference>
<dbReference type="Pfam" id="PF17829">
    <property type="entry name" value="GH115_C"/>
    <property type="match status" value="1"/>
</dbReference>
<dbReference type="OrthoDB" id="8727830at2"/>
<evidence type="ECO:0000259" key="4">
    <source>
        <dbReference type="Pfam" id="PF19190"/>
    </source>
</evidence>
<proteinExistence type="predicted"/>
<evidence type="ECO:0000259" key="3">
    <source>
        <dbReference type="Pfam" id="PF17829"/>
    </source>
</evidence>
<dbReference type="Gene3D" id="3.30.379.10">
    <property type="entry name" value="Chitobiase/beta-hexosaminidase domain 2-like"/>
    <property type="match status" value="1"/>
</dbReference>
<dbReference type="AlphaFoldDB" id="A0A4P6EJ25"/>
<reference evidence="5 6" key="1">
    <citation type="submission" date="2019-01" db="EMBL/GenBank/DDBJ databases">
        <title>Genome sequencing of strain 2JSPR-7.</title>
        <authorList>
            <person name="Heo J."/>
            <person name="Kim S.-J."/>
            <person name="Kim J.-S."/>
            <person name="Hong S.-B."/>
            <person name="Kwon S.-W."/>
        </authorList>
    </citation>
    <scope>NUCLEOTIDE SEQUENCE [LARGE SCALE GENOMIC DNA]</scope>
    <source>
        <strain evidence="5 6">2JSPR-7</strain>
    </source>
</reference>
<dbReference type="EMBL" id="CP035495">
    <property type="protein sequence ID" value="QAY62444.1"/>
    <property type="molecule type" value="Genomic_DNA"/>
</dbReference>
<keyword evidence="6" id="KW-1185">Reference proteome</keyword>
<evidence type="ECO:0008006" key="7">
    <source>
        <dbReference type="Google" id="ProtNLM"/>
    </source>
</evidence>
<protein>
    <recommendedName>
        <fullName evidence="7">Alpha-glucuronidase</fullName>
    </recommendedName>
</protein>
<dbReference type="InterPro" id="IPR024361">
    <property type="entry name" value="BACON"/>
</dbReference>
<dbReference type="Gene3D" id="2.60.120.1620">
    <property type="match status" value="1"/>
</dbReference>
<keyword evidence="1" id="KW-0378">Hydrolase</keyword>
<dbReference type="GO" id="GO:0016787">
    <property type="term" value="F:hydrolase activity"/>
    <property type="evidence" value="ECO:0007669"/>
    <property type="project" value="UniProtKB-KW"/>
</dbReference>
<feature type="domain" description="Gylcosyl hydrolase 115 C-terminal" evidence="3">
    <location>
        <begin position="761"/>
        <end position="919"/>
    </location>
</feature>
<evidence type="ECO:0000256" key="1">
    <source>
        <dbReference type="ARBA" id="ARBA00022801"/>
    </source>
</evidence>
<feature type="domain" description="BACON" evidence="4">
    <location>
        <begin position="672"/>
        <end position="748"/>
    </location>
</feature>
<dbReference type="Gene3D" id="1.20.58.2150">
    <property type="match status" value="1"/>
</dbReference>
<name>A0A4P6EJ25_9MICO</name>
<evidence type="ECO:0000256" key="2">
    <source>
        <dbReference type="SAM" id="MobiDB-lite"/>
    </source>
</evidence>
<dbReference type="InterPro" id="IPR031924">
    <property type="entry name" value="GH115"/>
</dbReference>
<dbReference type="Pfam" id="PF19190">
    <property type="entry name" value="BACON_2"/>
    <property type="match status" value="1"/>
</dbReference>
<feature type="region of interest" description="Disordered" evidence="2">
    <location>
        <begin position="934"/>
        <end position="991"/>
    </location>
</feature>
<dbReference type="PANTHER" id="PTHR37842">
    <property type="match status" value="1"/>
</dbReference>
<gene>
    <name evidence="5" type="ORF">ET495_03325</name>
</gene>
<dbReference type="InterPro" id="IPR029018">
    <property type="entry name" value="Hex-like_dom2"/>
</dbReference>
<dbReference type="GO" id="GO:0005975">
    <property type="term" value="P:carbohydrate metabolic process"/>
    <property type="evidence" value="ECO:0007669"/>
    <property type="project" value="UniProtKB-ARBA"/>
</dbReference>
<organism evidence="5 6">
    <name type="scientific">Xylanimonas allomyrinae</name>
    <dbReference type="NCBI Taxonomy" id="2509459"/>
    <lineage>
        <taxon>Bacteria</taxon>
        <taxon>Bacillati</taxon>
        <taxon>Actinomycetota</taxon>
        <taxon>Actinomycetes</taxon>
        <taxon>Micrococcales</taxon>
        <taxon>Promicromonosporaceae</taxon>
        <taxon>Xylanimonas</taxon>
    </lineage>
</organism>
<dbReference type="Pfam" id="PF15979">
    <property type="entry name" value="Glyco_hydro_115"/>
    <property type="match status" value="1"/>
</dbReference>
<dbReference type="Gene3D" id="3.20.20.520">
    <property type="entry name" value="Glycosyl hydrolase family 115"/>
    <property type="match status" value="1"/>
</dbReference>
<evidence type="ECO:0000313" key="6">
    <source>
        <dbReference type="Proteomes" id="UP000291758"/>
    </source>
</evidence>
<evidence type="ECO:0000313" key="5">
    <source>
        <dbReference type="EMBL" id="QAY62444.1"/>
    </source>
</evidence>
<dbReference type="InterPro" id="IPR042301">
    <property type="entry name" value="GH115_sf"/>
</dbReference>
<sequence>MQTIPASRVTLVVEPEAHEGVRRVAATVARDFATVTGVTPAVSATLPDDGTTAVVIATLGRSPLTDAYAARGEFDPAAIAGKDEVFQITGVDGPALLVVGADKRATIYGAFALSEHLGVSPLHYWGDATPQRRPDATLGPEVEQVSRQPSVRYRGFFINDEWPCFGTWTHRTFGGFTAELYDHVFELLLRLRGNYLWPAMWTSSFAVDGPGQAAEELADLYGIVVGASHHEPCLRASEEWEHDAGEGTAYGSAWDFTTNAEGLTRYWADGLRRSGGHGRMITIGMRGERDSAILGDDSPIQANVDLLTQVITTQRALCAAHAPGEPQMLALYKEVEDYFYGSADVAGLADWDGLDDVILMLCDDNFGFVRSLPTPELAGRRFGLYYHFDYHGQPVSYEWMPSTPFEKTWEQLSKAYEFGIRDTWVVNVGDLKFNEVSLAHFMALAYDMDTYGAHHLDSVTRWADTWTAATFPTADAPTRERITAVLRSYVRLNGLRRPEAIDATVYHPAHHGEADRLLAETARIQDLSDQALAALPEAAREAYRSMIDLPASASLNLLRMHLFAAKNHHFAAQGKKIANDYAAHVTDCIENDRRLTGEIAALAGGKWHGMELAEHVGFTQWNDSGNRYPLRMQVEPVRGPRMVVSRPDGAATWHQQYGRTPSVVVDDFLDAGVDEVTIEIANDGTGALDFTVEAPDRPDWLTVTPTSGTVTGQGEITLRCDRPRLGPGVHTARLLVSDGATTVALDVAAAYPEGADLPPTTFLARRGVVAIDAHHAASATATPDARFVALTDHGRSGTGVTVRPVTASFTEADLRPSVTYRFVPPAAGECTVELWTTPVNPVRAHTPLRLTLETGGHRSVVTTVPAGYTAFHTDPVWETGVLDNIRVTTTTIPTTEDVTELTLAPLEPGLILERILVYPWGAARRVVPRAAGELAQRRAGRRDTRLGRRRDGRVGSVQASGGRYPPAGSDETADRDAPPLHTAGRLAVAGR</sequence>
<dbReference type="RefSeq" id="WP_129202583.1">
    <property type="nucleotide sequence ID" value="NZ_CP035495.1"/>
</dbReference>
<dbReference type="KEGG" id="xyl:ET495_03325"/>
<dbReference type="SUPFAM" id="SSF55545">
    <property type="entry name" value="beta-N-acetylhexosaminidase-like domain"/>
    <property type="match status" value="1"/>
</dbReference>